<accession>A0AAD9X0L7</accession>
<evidence type="ECO:0000313" key="2">
    <source>
        <dbReference type="Proteomes" id="UP001280121"/>
    </source>
</evidence>
<organism evidence="1 2">
    <name type="scientific">Dipteronia dyeriana</name>
    <dbReference type="NCBI Taxonomy" id="168575"/>
    <lineage>
        <taxon>Eukaryota</taxon>
        <taxon>Viridiplantae</taxon>
        <taxon>Streptophyta</taxon>
        <taxon>Embryophyta</taxon>
        <taxon>Tracheophyta</taxon>
        <taxon>Spermatophyta</taxon>
        <taxon>Magnoliopsida</taxon>
        <taxon>eudicotyledons</taxon>
        <taxon>Gunneridae</taxon>
        <taxon>Pentapetalae</taxon>
        <taxon>rosids</taxon>
        <taxon>malvids</taxon>
        <taxon>Sapindales</taxon>
        <taxon>Sapindaceae</taxon>
        <taxon>Hippocastanoideae</taxon>
        <taxon>Acereae</taxon>
        <taxon>Dipteronia</taxon>
    </lineage>
</organism>
<sequence length="58" mass="6789">MSINKDKGTTVDTSIPVDLKIWKEALVREMRQLMREELEPLHECLDQVENARVEQPQP</sequence>
<feature type="non-terminal residue" evidence="1">
    <location>
        <position position="58"/>
    </location>
</feature>
<keyword evidence="2" id="KW-1185">Reference proteome</keyword>
<gene>
    <name evidence="1" type="ORF">Ddye_016736</name>
</gene>
<proteinExistence type="predicted"/>
<dbReference type="EMBL" id="JANJYI010000005">
    <property type="protein sequence ID" value="KAK2649247.1"/>
    <property type="molecule type" value="Genomic_DNA"/>
</dbReference>
<dbReference type="Proteomes" id="UP001280121">
    <property type="component" value="Unassembled WGS sequence"/>
</dbReference>
<reference evidence="1" key="1">
    <citation type="journal article" date="2023" name="Plant J.">
        <title>Genome sequences and population genomics provide insights into the demographic history, inbreeding, and mutation load of two 'living fossil' tree species of Dipteronia.</title>
        <authorList>
            <person name="Feng Y."/>
            <person name="Comes H.P."/>
            <person name="Chen J."/>
            <person name="Zhu S."/>
            <person name="Lu R."/>
            <person name="Zhang X."/>
            <person name="Li P."/>
            <person name="Qiu J."/>
            <person name="Olsen K.M."/>
            <person name="Qiu Y."/>
        </authorList>
    </citation>
    <scope>NUCLEOTIDE SEQUENCE</scope>
    <source>
        <strain evidence="1">KIB01</strain>
    </source>
</reference>
<comment type="caution">
    <text evidence="1">The sequence shown here is derived from an EMBL/GenBank/DDBJ whole genome shotgun (WGS) entry which is preliminary data.</text>
</comment>
<protein>
    <submittedName>
        <fullName evidence="1">Uncharacterized protein</fullName>
    </submittedName>
</protein>
<name>A0AAD9X0L7_9ROSI</name>
<dbReference type="AlphaFoldDB" id="A0AAD9X0L7"/>
<evidence type="ECO:0000313" key="1">
    <source>
        <dbReference type="EMBL" id="KAK2649247.1"/>
    </source>
</evidence>